<dbReference type="Gene3D" id="2.10.25.10">
    <property type="entry name" value="Laminin"/>
    <property type="match status" value="1"/>
</dbReference>
<feature type="domain" description="Epidermal growth factor-like" evidence="2">
    <location>
        <begin position="136"/>
        <end position="160"/>
    </location>
</feature>
<name>A0ABQ7GWL5_DUNSA</name>
<gene>
    <name evidence="3" type="ORF">DUNSADRAFT_1778</name>
</gene>
<keyword evidence="4" id="KW-1185">Reference proteome</keyword>
<evidence type="ECO:0000256" key="1">
    <source>
        <dbReference type="ARBA" id="ARBA00023157"/>
    </source>
</evidence>
<proteinExistence type="predicted"/>
<organism evidence="3 4">
    <name type="scientific">Dunaliella salina</name>
    <name type="common">Green alga</name>
    <name type="synonym">Protococcus salinus</name>
    <dbReference type="NCBI Taxonomy" id="3046"/>
    <lineage>
        <taxon>Eukaryota</taxon>
        <taxon>Viridiplantae</taxon>
        <taxon>Chlorophyta</taxon>
        <taxon>core chlorophytes</taxon>
        <taxon>Chlorophyceae</taxon>
        <taxon>CS clade</taxon>
        <taxon>Chlamydomonadales</taxon>
        <taxon>Dunaliellaceae</taxon>
        <taxon>Dunaliella</taxon>
    </lineage>
</organism>
<accession>A0ABQ7GWL5</accession>
<protein>
    <recommendedName>
        <fullName evidence="2">Epidermal growth factor-like domain-containing protein</fullName>
    </recommendedName>
</protein>
<dbReference type="Pfam" id="PF07974">
    <property type="entry name" value="EGF_2"/>
    <property type="match status" value="1"/>
</dbReference>
<evidence type="ECO:0000259" key="2">
    <source>
        <dbReference type="Pfam" id="PF07974"/>
    </source>
</evidence>
<dbReference type="Proteomes" id="UP000815325">
    <property type="component" value="Unassembled WGS sequence"/>
</dbReference>
<evidence type="ECO:0000313" key="3">
    <source>
        <dbReference type="EMBL" id="KAF5839001.1"/>
    </source>
</evidence>
<comment type="caution">
    <text evidence="3">The sequence shown here is derived from an EMBL/GenBank/DDBJ whole genome shotgun (WGS) entry which is preliminary data.</text>
</comment>
<evidence type="ECO:0000313" key="4">
    <source>
        <dbReference type="Proteomes" id="UP000815325"/>
    </source>
</evidence>
<reference evidence="3" key="1">
    <citation type="submission" date="2017-08" db="EMBL/GenBank/DDBJ databases">
        <authorList>
            <person name="Polle J.E."/>
            <person name="Barry K."/>
            <person name="Cushman J."/>
            <person name="Schmutz J."/>
            <person name="Tran D."/>
            <person name="Hathwaick L.T."/>
            <person name="Yim W.C."/>
            <person name="Jenkins J."/>
            <person name="Mckie-Krisberg Z.M."/>
            <person name="Prochnik S."/>
            <person name="Lindquist E."/>
            <person name="Dockter R.B."/>
            <person name="Adam C."/>
            <person name="Molina H."/>
            <person name="Bunkerborg J."/>
            <person name="Jin E."/>
            <person name="Buchheim M."/>
            <person name="Magnuson J."/>
        </authorList>
    </citation>
    <scope>NUCLEOTIDE SEQUENCE</scope>
    <source>
        <strain evidence="3">CCAP 19/18</strain>
    </source>
</reference>
<dbReference type="InterPro" id="IPR013111">
    <property type="entry name" value="EGF_extracell"/>
</dbReference>
<sequence length="252" mass="27934">MDGAPPLRGEAEVQGVALQVGVQRPNLAPRCWAPRHCPWRAFLLALLGVWPLGALADGRGGRGARVVVSRGLGLTRLVPCCRRNDGLPCKNHLIWCEPGGFLHAAIVVAGEELSALCSRLGFPGPRMCLADAPCLNKCNDRGVCVHGFCRCLPGHFGTDCSLSLDDNGKPQILQGTSYTTRAKRPWIYVYELPPNFNAWVKRFRIDRPTFFFFWQRFLSSGARTANPDKADFFFIPVIRMECRGALAWPRLT</sequence>
<keyword evidence="1" id="KW-1015">Disulfide bond</keyword>
<dbReference type="EMBL" id="MU069558">
    <property type="protein sequence ID" value="KAF5839001.1"/>
    <property type="molecule type" value="Genomic_DNA"/>
</dbReference>